<dbReference type="InterPro" id="IPR023214">
    <property type="entry name" value="HAD_sf"/>
</dbReference>
<dbReference type="Gene3D" id="3.40.50.1000">
    <property type="entry name" value="HAD superfamily/HAD-like"/>
    <property type="match status" value="1"/>
</dbReference>
<organism evidence="1 2">
    <name type="scientific">Halalkalibacter hemicellulosilyticusJCM 9152</name>
    <dbReference type="NCBI Taxonomy" id="1236971"/>
    <lineage>
        <taxon>Bacteria</taxon>
        <taxon>Bacillati</taxon>
        <taxon>Bacillota</taxon>
        <taxon>Bacilli</taxon>
        <taxon>Bacillales</taxon>
        <taxon>Bacillaceae</taxon>
        <taxon>Halalkalibacter</taxon>
    </lineage>
</organism>
<dbReference type="PANTHER" id="PTHR10000:SF50">
    <property type="entry name" value="STRESS RESPONSE PROTEIN YHAX"/>
    <property type="match status" value="1"/>
</dbReference>
<sequence length="280" mass="31700">MVYKLIALNIDDTIVRANAKITRQTKEAIEYVKAKDVYVTLATSRPYLSAKKIAKALKVNGYLISSDGAFVGSDDSVPVFVRRIFEERALQILDILERYPCHIRVWNEEYAIGNKVKQRNHLIAKMTVGVGDPLFYPVHFVDSVCEHMMEQPFAPLKIQAQFFDDVEQQRALKHLQQISKGFKLLHSVPGRIECVAPGVSKSRSLQRLGDHLQISSEEMVAIGSEEYDIDMLQQVGLGVAMGNANKTVKESADWVTRSIEQNGVAYMIKEVFRKQMRLNV</sequence>
<dbReference type="NCBIfam" id="TIGR01484">
    <property type="entry name" value="HAD-SF-IIB"/>
    <property type="match status" value="1"/>
</dbReference>
<accession>W4QEG9</accession>
<dbReference type="Pfam" id="PF08282">
    <property type="entry name" value="Hydrolase_3"/>
    <property type="match status" value="1"/>
</dbReference>
<gene>
    <name evidence="1" type="ORF">JCM9152_1464</name>
</gene>
<dbReference type="InterPro" id="IPR006379">
    <property type="entry name" value="HAD-SF_hydro_IIB"/>
</dbReference>
<keyword evidence="2" id="KW-1185">Reference proteome</keyword>
<dbReference type="Gene3D" id="3.30.1240.10">
    <property type="match status" value="1"/>
</dbReference>
<dbReference type="STRING" id="1236971.JCM9152_1464"/>
<proteinExistence type="predicted"/>
<dbReference type="GO" id="GO:0005829">
    <property type="term" value="C:cytosol"/>
    <property type="evidence" value="ECO:0007669"/>
    <property type="project" value="TreeGrafter"/>
</dbReference>
<dbReference type="OrthoDB" id="9790031at2"/>
<protein>
    <recommendedName>
        <fullName evidence="3">Hydrolase</fullName>
    </recommendedName>
</protein>
<comment type="caution">
    <text evidence="1">The sequence shown here is derived from an EMBL/GenBank/DDBJ whole genome shotgun (WGS) entry which is preliminary data.</text>
</comment>
<dbReference type="GO" id="GO:0000287">
    <property type="term" value="F:magnesium ion binding"/>
    <property type="evidence" value="ECO:0007669"/>
    <property type="project" value="TreeGrafter"/>
</dbReference>
<dbReference type="InterPro" id="IPR036412">
    <property type="entry name" value="HAD-like_sf"/>
</dbReference>
<dbReference type="PANTHER" id="PTHR10000">
    <property type="entry name" value="PHOSPHOSERINE PHOSPHATASE"/>
    <property type="match status" value="1"/>
</dbReference>
<dbReference type="NCBIfam" id="TIGR00099">
    <property type="entry name" value="Cof-subfamily"/>
    <property type="match status" value="1"/>
</dbReference>
<dbReference type="RefSeq" id="WP_035342338.1">
    <property type="nucleotide sequence ID" value="NZ_BAUU01000008.1"/>
</dbReference>
<dbReference type="CDD" id="cd07516">
    <property type="entry name" value="HAD_Pase"/>
    <property type="match status" value="1"/>
</dbReference>
<dbReference type="Proteomes" id="UP000018895">
    <property type="component" value="Unassembled WGS sequence"/>
</dbReference>
<name>W4QEG9_9BACI</name>
<dbReference type="GO" id="GO:0016791">
    <property type="term" value="F:phosphatase activity"/>
    <property type="evidence" value="ECO:0007669"/>
    <property type="project" value="TreeGrafter"/>
</dbReference>
<evidence type="ECO:0000313" key="2">
    <source>
        <dbReference type="Proteomes" id="UP000018895"/>
    </source>
</evidence>
<reference evidence="1" key="1">
    <citation type="journal article" date="2014" name="Genome Announc.">
        <title>Draft Genome Sequences of Three Alkaliphilic Bacillus Strains, Bacillus wakoensis JCM 9140T, Bacillus akibai JCM 9157T, and Bacillus hemicellulosilyticus JCM 9152T.</title>
        <authorList>
            <person name="Yuki M."/>
            <person name="Oshima K."/>
            <person name="Suda W."/>
            <person name="Oshida Y."/>
            <person name="Kitamura K."/>
            <person name="Iida T."/>
            <person name="Hattori M."/>
            <person name="Ohkuma M."/>
        </authorList>
    </citation>
    <scope>NUCLEOTIDE SEQUENCE [LARGE SCALE GENOMIC DNA]</scope>
    <source>
        <strain evidence="1">JCM 9152</strain>
    </source>
</reference>
<evidence type="ECO:0000313" key="1">
    <source>
        <dbReference type="EMBL" id="GAE30068.1"/>
    </source>
</evidence>
<dbReference type="InterPro" id="IPR000150">
    <property type="entry name" value="Cof"/>
</dbReference>
<dbReference type="SUPFAM" id="SSF56784">
    <property type="entry name" value="HAD-like"/>
    <property type="match status" value="1"/>
</dbReference>
<dbReference type="EMBL" id="BAUU01000008">
    <property type="protein sequence ID" value="GAE30068.1"/>
    <property type="molecule type" value="Genomic_DNA"/>
</dbReference>
<dbReference type="AlphaFoldDB" id="W4QEG9"/>
<evidence type="ECO:0008006" key="3">
    <source>
        <dbReference type="Google" id="ProtNLM"/>
    </source>
</evidence>